<feature type="transmembrane region" description="Helical" evidence="1">
    <location>
        <begin position="96"/>
        <end position="119"/>
    </location>
</feature>
<evidence type="ECO:0000313" key="3">
    <source>
        <dbReference type="Proteomes" id="UP000246894"/>
    </source>
</evidence>
<evidence type="ECO:0000256" key="1">
    <source>
        <dbReference type="SAM" id="Phobius"/>
    </source>
</evidence>
<feature type="transmembrane region" description="Helical" evidence="1">
    <location>
        <begin position="33"/>
        <end position="57"/>
    </location>
</feature>
<organism evidence="2 3">
    <name type="scientific">Aurantimicrobium photophilum</name>
    <dbReference type="NCBI Taxonomy" id="1987356"/>
    <lineage>
        <taxon>Bacteria</taxon>
        <taxon>Bacillati</taxon>
        <taxon>Actinomycetota</taxon>
        <taxon>Actinomycetes</taxon>
        <taxon>Micrococcales</taxon>
        <taxon>Microbacteriaceae</taxon>
        <taxon>Aurantimicrobium</taxon>
    </lineage>
</organism>
<gene>
    <name evidence="2" type="ORF">AURMO_01140</name>
</gene>
<dbReference type="OrthoDB" id="5197832at2"/>
<keyword evidence="3" id="KW-1185">Reference proteome</keyword>
<keyword evidence="1" id="KW-0812">Transmembrane</keyword>
<dbReference type="RefSeq" id="WP_110233852.1">
    <property type="nucleotide sequence ID" value="NZ_CP023994.1"/>
</dbReference>
<dbReference type="Proteomes" id="UP000246894">
    <property type="component" value="Chromosome"/>
</dbReference>
<sequence length="122" mass="13116">MIDWFTALQIGVAVTGGVLAVVLGLMGRRPSDLTMAFAGVVALLLIVQLAVTIAGPLTGNRPTGSLFEFYIYLISAIFLPVASGFWALIDRSRWSTVILGVAQLAVAVMLYRMGQIWFIQGV</sequence>
<proteinExistence type="predicted"/>
<dbReference type="AlphaFoldDB" id="A0A2Z3S089"/>
<accession>A0A2Z3S089</accession>
<feature type="transmembrane region" description="Helical" evidence="1">
    <location>
        <begin position="69"/>
        <end position="89"/>
    </location>
</feature>
<keyword evidence="1" id="KW-0472">Membrane</keyword>
<keyword evidence="1" id="KW-1133">Transmembrane helix</keyword>
<reference evidence="2 3" key="1">
    <citation type="submission" date="2017-10" db="EMBL/GenBank/DDBJ databases">
        <title>Genome of an Actinobacterium that displays light-enhanced growth.</title>
        <authorList>
            <person name="Maresca J.A."/>
            <person name="Hempel P."/>
            <person name="Shevchenko O."/>
            <person name="Miller K.J."/>
            <person name="Hahn M.W."/>
        </authorList>
    </citation>
    <scope>NUCLEOTIDE SEQUENCE [LARGE SCALE GENOMIC DNA]</scope>
    <source>
        <strain evidence="2 3">MWH-Mo1</strain>
    </source>
</reference>
<evidence type="ECO:0008006" key="4">
    <source>
        <dbReference type="Google" id="ProtNLM"/>
    </source>
</evidence>
<dbReference type="KEGG" id="aum:AURMO_01140"/>
<name>A0A2Z3S089_9MICO</name>
<feature type="transmembrane region" description="Helical" evidence="1">
    <location>
        <begin position="6"/>
        <end position="26"/>
    </location>
</feature>
<dbReference type="EMBL" id="CP023994">
    <property type="protein sequence ID" value="AWR21734.1"/>
    <property type="molecule type" value="Genomic_DNA"/>
</dbReference>
<evidence type="ECO:0000313" key="2">
    <source>
        <dbReference type="EMBL" id="AWR21734.1"/>
    </source>
</evidence>
<protein>
    <recommendedName>
        <fullName evidence="4">Integral membrane protein</fullName>
    </recommendedName>
</protein>